<sequence length="471" mass="52000">MRERELGRSYITRAEVSGIAQVRSGAGPRSPPGAPGFQTLHIVAEVCTMCPIGPKLRNSCHIEKSFPAAILVSPAYVYPGQLSTSRGCRPFGGQHLAGNYNLNGLEIAANYAYKLTWGIFDPVGSCVTRDPIVREALMPHHRFQLCPVEPTSSLIRDRIIFNCAGLSGREANCSVLADVVRSGYFRDRLHWGFVNTAGRQRRSFDDVVEATRSQSCRTYVVDILIAGLFSGRCPGRGFFQWSIFWSQVLSEVDILVAGPFRAFNWLLLRALSVYSTEQASAHLATLYHTPPFHTNIRGRRKLKESTRAMNPVLEPLPHDKQSPHSWSVEGVGRYDIVRPPFQKPSVDSVHHRAPLLIGADGSCAKCANFLDVFPLGAGRCVETVLDRALPTINIAATEPPSHRYGRLLIARSSEPMRAIEVNMEQLRNGRVGETGDSRENPPTDVTIPTCEPGSPWWVASDLTARPPWPPG</sequence>
<name>A0ABQ9G709_9NEOP</name>
<comment type="caution">
    <text evidence="2">The sequence shown here is derived from an EMBL/GenBank/DDBJ whole genome shotgun (WGS) entry which is preliminary data.</text>
</comment>
<proteinExistence type="predicted"/>
<evidence type="ECO:0000313" key="3">
    <source>
        <dbReference type="Proteomes" id="UP001159363"/>
    </source>
</evidence>
<gene>
    <name evidence="2" type="ORF">PR048_032652</name>
</gene>
<organism evidence="2 3">
    <name type="scientific">Dryococelus australis</name>
    <dbReference type="NCBI Taxonomy" id="614101"/>
    <lineage>
        <taxon>Eukaryota</taxon>
        <taxon>Metazoa</taxon>
        <taxon>Ecdysozoa</taxon>
        <taxon>Arthropoda</taxon>
        <taxon>Hexapoda</taxon>
        <taxon>Insecta</taxon>
        <taxon>Pterygota</taxon>
        <taxon>Neoptera</taxon>
        <taxon>Polyneoptera</taxon>
        <taxon>Phasmatodea</taxon>
        <taxon>Verophasmatodea</taxon>
        <taxon>Anareolatae</taxon>
        <taxon>Phasmatidae</taxon>
        <taxon>Eurycanthinae</taxon>
        <taxon>Dryococelus</taxon>
    </lineage>
</organism>
<keyword evidence="3" id="KW-1185">Reference proteome</keyword>
<feature type="region of interest" description="Disordered" evidence="1">
    <location>
        <begin position="430"/>
        <end position="450"/>
    </location>
</feature>
<dbReference type="Proteomes" id="UP001159363">
    <property type="component" value="Chromosome 15"/>
</dbReference>
<evidence type="ECO:0000256" key="1">
    <source>
        <dbReference type="SAM" id="MobiDB-lite"/>
    </source>
</evidence>
<protein>
    <submittedName>
        <fullName evidence="2">Uncharacterized protein</fullName>
    </submittedName>
</protein>
<accession>A0ABQ9G709</accession>
<reference evidence="2 3" key="1">
    <citation type="submission" date="2023-02" db="EMBL/GenBank/DDBJ databases">
        <title>LHISI_Scaffold_Assembly.</title>
        <authorList>
            <person name="Stuart O.P."/>
            <person name="Cleave R."/>
            <person name="Magrath M.J.L."/>
            <person name="Mikheyev A.S."/>
        </authorList>
    </citation>
    <scope>NUCLEOTIDE SEQUENCE [LARGE SCALE GENOMIC DNA]</scope>
    <source>
        <strain evidence="2">Daus_M_001</strain>
        <tissue evidence="2">Leg muscle</tissue>
    </source>
</reference>
<evidence type="ECO:0000313" key="2">
    <source>
        <dbReference type="EMBL" id="KAJ8866791.1"/>
    </source>
</evidence>
<dbReference type="EMBL" id="JARBHB010000016">
    <property type="protein sequence ID" value="KAJ8866791.1"/>
    <property type="molecule type" value="Genomic_DNA"/>
</dbReference>